<evidence type="ECO:0000313" key="6">
    <source>
        <dbReference type="Proteomes" id="UP000325081"/>
    </source>
</evidence>
<feature type="repeat" description="PPR" evidence="3">
    <location>
        <begin position="463"/>
        <end position="497"/>
    </location>
</feature>
<feature type="repeat" description="PPR" evidence="3">
    <location>
        <begin position="533"/>
        <end position="567"/>
    </location>
</feature>
<dbReference type="Gene3D" id="1.25.40.10">
    <property type="entry name" value="Tetratricopeptide repeat domain"/>
    <property type="match status" value="7"/>
</dbReference>
<dbReference type="Pfam" id="PF12854">
    <property type="entry name" value="PPR_1"/>
    <property type="match status" value="2"/>
</dbReference>
<feature type="repeat" description="PPR" evidence="3">
    <location>
        <begin position="357"/>
        <end position="392"/>
    </location>
</feature>
<keyword evidence="2" id="KW-0677">Repeat</keyword>
<organism evidence="5 6">
    <name type="scientific">Striga asiatica</name>
    <name type="common">Asiatic witchweed</name>
    <name type="synonym">Buchnera asiatica</name>
    <dbReference type="NCBI Taxonomy" id="4170"/>
    <lineage>
        <taxon>Eukaryota</taxon>
        <taxon>Viridiplantae</taxon>
        <taxon>Streptophyta</taxon>
        <taxon>Embryophyta</taxon>
        <taxon>Tracheophyta</taxon>
        <taxon>Spermatophyta</taxon>
        <taxon>Magnoliopsida</taxon>
        <taxon>eudicotyledons</taxon>
        <taxon>Gunneridae</taxon>
        <taxon>Pentapetalae</taxon>
        <taxon>asterids</taxon>
        <taxon>lamiids</taxon>
        <taxon>Lamiales</taxon>
        <taxon>Orobanchaceae</taxon>
        <taxon>Buchnereae</taxon>
        <taxon>Striga</taxon>
    </lineage>
</organism>
<dbReference type="PANTHER" id="PTHR46128">
    <property type="entry name" value="MITOCHONDRIAL GROUP I INTRON SPLICING FACTOR CCM1"/>
    <property type="match status" value="1"/>
</dbReference>
<feature type="region of interest" description="Disordered" evidence="4">
    <location>
        <begin position="1"/>
        <end position="34"/>
    </location>
</feature>
<name>A0A5A7QIL9_STRAF</name>
<dbReference type="PANTHER" id="PTHR46128:SF73">
    <property type="entry name" value="CRIB DOMAIN-CONTAINING PROTEIN"/>
    <property type="match status" value="1"/>
</dbReference>
<feature type="repeat" description="PPR" evidence="3">
    <location>
        <begin position="674"/>
        <end position="708"/>
    </location>
</feature>
<feature type="repeat" description="PPR" evidence="3">
    <location>
        <begin position="568"/>
        <end position="602"/>
    </location>
</feature>
<dbReference type="AlphaFoldDB" id="A0A5A7QIL9"/>
<proteinExistence type="inferred from homology"/>
<dbReference type="PROSITE" id="PS51375">
    <property type="entry name" value="PPR"/>
    <property type="match status" value="13"/>
</dbReference>
<feature type="repeat" description="PPR" evidence="3">
    <location>
        <begin position="320"/>
        <end position="354"/>
    </location>
</feature>
<evidence type="ECO:0000256" key="1">
    <source>
        <dbReference type="ARBA" id="ARBA00007626"/>
    </source>
</evidence>
<dbReference type="EMBL" id="BKCP01007181">
    <property type="protein sequence ID" value="GER45219.1"/>
    <property type="molecule type" value="Genomic_DNA"/>
</dbReference>
<accession>A0A5A7QIL9</accession>
<feature type="repeat" description="PPR" evidence="3">
    <location>
        <begin position="498"/>
        <end position="532"/>
    </location>
</feature>
<protein>
    <submittedName>
        <fullName evidence="5">Pentatricopeptide repeat-containing protein</fullName>
    </submittedName>
</protein>
<dbReference type="InterPro" id="IPR002885">
    <property type="entry name" value="PPR_rpt"/>
</dbReference>
<sequence>MRLAIKPFKPSRAAGLRHFSADPQPSPPAPQPPQLPCEVSKVVSILQTTDPSSWPTNPNLNSLLSSLPPLSIFKIARHLPDHQNALRFFNHLRTSPNLSASAPLAFQAALELAARENPNSPAKLHELFLQSKDQNTPLSINAGTLLIRSFSRAGMLDEMVAAFEAVNEEKKNTHVLNLVINGLLDWGRVDDAHKLLDQMFEADSKYPPNPNTMGTIFSSILKRNWCGRSIADEEIYNLVTRFSKSGIVPGGFLLTQMVMRFCSNGYCDWAWDVLHLGMNSGADIEVASCNALLTGLGKIHDFPRMNQLMEEMKEKKIQPSIITYGITIKHLCRFRRMDEALEIFEKMKGGEFGVEPDTVIYNTIIDGLCKIGRQEEAHQLMEKMMLDSKCKPNTITYNCLIDGLCKAGEIEKGQDLFERMGREGVEPNIITVNTLIDGMCKHGMVGTALEFFNEMQEKGLKGNVITYTNLITAFCNANNIERAMSLFDEMRANGCPPDAIVYQALISGLAQVGRMDDATRVLSEMRKAGFRLDVVGYNILIGGFCRKNKLDRASELLKDMESSGLRPDRVTYNTLFSFFCSHGEFAQAHRVIKKMTENGLTPTVVTYGALIHAYCSHDNLNAAMQIFRDISSSSKVPPNTVIYNMLIDVLCKSDDVEGAMSLMEDMEIKGVRPNSNTYNALFKGLRQRNWFEKALEYMEQMSKQGLDPDYVTMEILTEWLSAVGETEKLKEFVKGGRDSGFAT</sequence>
<dbReference type="Pfam" id="PF13041">
    <property type="entry name" value="PPR_2"/>
    <property type="match status" value="5"/>
</dbReference>
<dbReference type="Pfam" id="PF01535">
    <property type="entry name" value="PPR"/>
    <property type="match status" value="1"/>
</dbReference>
<dbReference type="InterPro" id="IPR050872">
    <property type="entry name" value="PPR_P_subfamily"/>
</dbReference>
<evidence type="ECO:0000256" key="2">
    <source>
        <dbReference type="ARBA" id="ARBA00022737"/>
    </source>
</evidence>
<dbReference type="NCBIfam" id="TIGR00756">
    <property type="entry name" value="PPR"/>
    <property type="match status" value="13"/>
</dbReference>
<dbReference type="Proteomes" id="UP000325081">
    <property type="component" value="Unassembled WGS sequence"/>
</dbReference>
<keyword evidence="6" id="KW-1185">Reference proteome</keyword>
<evidence type="ECO:0000256" key="3">
    <source>
        <dbReference type="PROSITE-ProRule" id="PRU00708"/>
    </source>
</evidence>
<evidence type="ECO:0000256" key="4">
    <source>
        <dbReference type="SAM" id="MobiDB-lite"/>
    </source>
</evidence>
<feature type="repeat" description="PPR" evidence="3">
    <location>
        <begin position="639"/>
        <end position="673"/>
    </location>
</feature>
<gene>
    <name evidence="5" type="ORF">STAS_22135</name>
</gene>
<feature type="repeat" description="PPR" evidence="3">
    <location>
        <begin position="603"/>
        <end position="637"/>
    </location>
</feature>
<comment type="similarity">
    <text evidence="1">Belongs to the PPR family. P subfamily.</text>
</comment>
<feature type="repeat" description="PPR" evidence="3">
    <location>
        <begin position="428"/>
        <end position="462"/>
    </location>
</feature>
<dbReference type="InterPro" id="IPR011990">
    <property type="entry name" value="TPR-like_helical_dom_sf"/>
</dbReference>
<feature type="repeat" description="PPR" evidence="3">
    <location>
        <begin position="172"/>
        <end position="206"/>
    </location>
</feature>
<reference evidence="6" key="1">
    <citation type="journal article" date="2019" name="Curr. Biol.">
        <title>Genome Sequence of Striga asiatica Provides Insight into the Evolution of Plant Parasitism.</title>
        <authorList>
            <person name="Yoshida S."/>
            <person name="Kim S."/>
            <person name="Wafula E.K."/>
            <person name="Tanskanen J."/>
            <person name="Kim Y.M."/>
            <person name="Honaas L."/>
            <person name="Yang Z."/>
            <person name="Spallek T."/>
            <person name="Conn C.E."/>
            <person name="Ichihashi Y."/>
            <person name="Cheong K."/>
            <person name="Cui S."/>
            <person name="Der J.P."/>
            <person name="Gundlach H."/>
            <person name="Jiao Y."/>
            <person name="Hori C."/>
            <person name="Ishida J.K."/>
            <person name="Kasahara H."/>
            <person name="Kiba T."/>
            <person name="Kim M.S."/>
            <person name="Koo N."/>
            <person name="Laohavisit A."/>
            <person name="Lee Y.H."/>
            <person name="Lumba S."/>
            <person name="McCourt P."/>
            <person name="Mortimer J.C."/>
            <person name="Mutuku J.M."/>
            <person name="Nomura T."/>
            <person name="Sasaki-Sekimoto Y."/>
            <person name="Seto Y."/>
            <person name="Wang Y."/>
            <person name="Wakatake T."/>
            <person name="Sakakibara H."/>
            <person name="Demura T."/>
            <person name="Yamaguchi S."/>
            <person name="Yoneyama K."/>
            <person name="Manabe R.I."/>
            <person name="Nelson D.C."/>
            <person name="Schulman A.H."/>
            <person name="Timko M.P."/>
            <person name="dePamphilis C.W."/>
            <person name="Choi D."/>
            <person name="Shirasu K."/>
        </authorList>
    </citation>
    <scope>NUCLEOTIDE SEQUENCE [LARGE SCALE GENOMIC DNA]</scope>
    <source>
        <strain evidence="6">cv. UVA1</strain>
    </source>
</reference>
<evidence type="ECO:0000313" key="5">
    <source>
        <dbReference type="EMBL" id="GER45219.1"/>
    </source>
</evidence>
<feature type="repeat" description="PPR" evidence="3">
    <location>
        <begin position="393"/>
        <end position="427"/>
    </location>
</feature>
<comment type="caution">
    <text evidence="5">The sequence shown here is derived from an EMBL/GenBank/DDBJ whole genome shotgun (WGS) entry which is preliminary data.</text>
</comment>
<feature type="repeat" description="PPR" evidence="3">
    <location>
        <begin position="285"/>
        <end position="319"/>
    </location>
</feature>
<feature type="compositionally biased region" description="Pro residues" evidence="4">
    <location>
        <begin position="24"/>
        <end position="34"/>
    </location>
</feature>
<dbReference type="OrthoDB" id="185373at2759"/>